<dbReference type="InterPro" id="IPR020904">
    <property type="entry name" value="Sc_DH/Rdtase_CS"/>
</dbReference>
<dbReference type="OrthoDB" id="118015at2"/>
<dbReference type="PROSITE" id="PS00061">
    <property type="entry name" value="ADH_SHORT"/>
    <property type="match status" value="1"/>
</dbReference>
<comment type="similarity">
    <text evidence="1 2">Belongs to the short-chain dehydrogenases/reductases (SDR) family.</text>
</comment>
<dbReference type="GO" id="GO:0016616">
    <property type="term" value="F:oxidoreductase activity, acting on the CH-OH group of donors, NAD or NADP as acceptor"/>
    <property type="evidence" value="ECO:0007669"/>
    <property type="project" value="TreeGrafter"/>
</dbReference>
<evidence type="ECO:0000256" key="2">
    <source>
        <dbReference type="RuleBase" id="RU000363"/>
    </source>
</evidence>
<sequence length="231" mass="23690">MSQVLAGKKIVVTGGFGALGRATGNALLEAGAQVALVDRARTPSDLQGGAQAWGEVDLFDHGAARLCLAAVAERFGGVDGLVNIAGGFMWETVESGNVDTWDLMYRMNVRTALLSSQAALPYLLQTGVGRIVNVGAASAAQAGIGIGAYAASKAGVARLTEAMAEEFKDRGVTVNAVLPSIIDTPANRAAMPDADATRWVDATALARVIVFLQSEAAAPITGALIPVKGRV</sequence>
<gene>
    <name evidence="3" type="ORF">D1006_39380</name>
</gene>
<comment type="caution">
    <text evidence="3">The sequence shown here is derived from an EMBL/GenBank/DDBJ whole genome shotgun (WGS) entry which is preliminary data.</text>
</comment>
<dbReference type="GO" id="GO:0030497">
    <property type="term" value="P:fatty acid elongation"/>
    <property type="evidence" value="ECO:0007669"/>
    <property type="project" value="TreeGrafter"/>
</dbReference>
<dbReference type="RefSeq" id="WP_129518519.1">
    <property type="nucleotide sequence ID" value="NZ_QWEX01000004.1"/>
</dbReference>
<accession>A0A4Q2A562</accession>
<dbReference type="SUPFAM" id="SSF51735">
    <property type="entry name" value="NAD(P)-binding Rossmann-fold domains"/>
    <property type="match status" value="1"/>
</dbReference>
<evidence type="ECO:0000313" key="4">
    <source>
        <dbReference type="Proteomes" id="UP000289650"/>
    </source>
</evidence>
<name>A0A4Q2A562_9BURK</name>
<protein>
    <submittedName>
        <fullName evidence="3">SDR family NAD(P)-dependent oxidoreductase</fullName>
    </submittedName>
</protein>
<organism evidence="3 4">
    <name type="scientific">Burkholderia stabilis</name>
    <dbReference type="NCBI Taxonomy" id="95485"/>
    <lineage>
        <taxon>Bacteria</taxon>
        <taxon>Pseudomonadati</taxon>
        <taxon>Pseudomonadota</taxon>
        <taxon>Betaproteobacteria</taxon>
        <taxon>Burkholderiales</taxon>
        <taxon>Burkholderiaceae</taxon>
        <taxon>Burkholderia</taxon>
        <taxon>Burkholderia cepacia complex</taxon>
    </lineage>
</organism>
<dbReference type="InterPro" id="IPR036291">
    <property type="entry name" value="NAD(P)-bd_dom_sf"/>
</dbReference>
<reference evidence="3 4" key="1">
    <citation type="submission" date="2018-08" db="EMBL/GenBank/DDBJ databases">
        <title>Mountain-cultivated ginseng endophyte, Burkholderia stabilis and its activity against ginseng root rot disease.</title>
        <authorList>
            <person name="Tapan Kumar M."/>
            <person name="Bae H."/>
            <person name="Shanmugam G."/>
            <person name="Jeon J."/>
        </authorList>
    </citation>
    <scope>NUCLEOTIDE SEQUENCE [LARGE SCALE GENOMIC DNA]</scope>
    <source>
        <strain evidence="3 4">EB159</strain>
    </source>
</reference>
<proteinExistence type="inferred from homology"/>
<dbReference type="Proteomes" id="UP000289650">
    <property type="component" value="Unassembled WGS sequence"/>
</dbReference>
<dbReference type="InterPro" id="IPR002347">
    <property type="entry name" value="SDR_fam"/>
</dbReference>
<dbReference type="Gene3D" id="3.40.50.720">
    <property type="entry name" value="NAD(P)-binding Rossmann-like Domain"/>
    <property type="match status" value="1"/>
</dbReference>
<dbReference type="PANTHER" id="PTHR42760">
    <property type="entry name" value="SHORT-CHAIN DEHYDROGENASES/REDUCTASES FAMILY MEMBER"/>
    <property type="match status" value="1"/>
</dbReference>
<dbReference type="EMBL" id="QWEX01000004">
    <property type="protein sequence ID" value="RXV64422.1"/>
    <property type="molecule type" value="Genomic_DNA"/>
</dbReference>
<dbReference type="PRINTS" id="PR00080">
    <property type="entry name" value="SDRFAMILY"/>
</dbReference>
<dbReference type="PANTHER" id="PTHR42760:SF135">
    <property type="entry name" value="BLL7886 PROTEIN"/>
    <property type="match status" value="1"/>
</dbReference>
<evidence type="ECO:0000256" key="1">
    <source>
        <dbReference type="ARBA" id="ARBA00006484"/>
    </source>
</evidence>
<evidence type="ECO:0000313" key="3">
    <source>
        <dbReference type="EMBL" id="RXV64422.1"/>
    </source>
</evidence>
<dbReference type="PRINTS" id="PR00081">
    <property type="entry name" value="GDHRDH"/>
</dbReference>
<dbReference type="AlphaFoldDB" id="A0A4Q2A562"/>
<dbReference type="Pfam" id="PF00106">
    <property type="entry name" value="adh_short"/>
    <property type="match status" value="1"/>
</dbReference>